<feature type="region of interest" description="Disordered" evidence="2">
    <location>
        <begin position="393"/>
        <end position="422"/>
    </location>
</feature>
<dbReference type="OrthoDB" id="10413671at2759"/>
<gene>
    <name evidence="3" type="ORF">NAEGRDRAFT_47296</name>
</gene>
<dbReference type="RefSeq" id="XP_002680000.1">
    <property type="nucleotide sequence ID" value="XM_002679954.1"/>
</dbReference>
<reference evidence="3 4" key="1">
    <citation type="journal article" date="2010" name="Cell">
        <title>The genome of Naegleria gruberi illuminates early eukaryotic versatility.</title>
        <authorList>
            <person name="Fritz-Laylin L.K."/>
            <person name="Prochnik S.E."/>
            <person name="Ginger M.L."/>
            <person name="Dacks J.B."/>
            <person name="Carpenter M.L."/>
            <person name="Field M.C."/>
            <person name="Kuo A."/>
            <person name="Paredez A."/>
            <person name="Chapman J."/>
            <person name="Pham J."/>
            <person name="Shu S."/>
            <person name="Neupane R."/>
            <person name="Cipriano M."/>
            <person name="Mancuso J."/>
            <person name="Tu H."/>
            <person name="Salamov A."/>
            <person name="Lindquist E."/>
            <person name="Shapiro H."/>
            <person name="Lucas S."/>
            <person name="Grigoriev I.V."/>
            <person name="Cande W.Z."/>
            <person name="Fulton C."/>
            <person name="Rokhsar D.S."/>
            <person name="Dawson S.C."/>
        </authorList>
    </citation>
    <scope>NUCLEOTIDE SEQUENCE [LARGE SCALE GENOMIC DNA]</scope>
    <source>
        <strain evidence="3 4">NEG-M</strain>
    </source>
</reference>
<accession>D2V7I3</accession>
<dbReference type="GeneID" id="8860373"/>
<organism evidence="4">
    <name type="scientific">Naegleria gruberi</name>
    <name type="common">Amoeba</name>
    <dbReference type="NCBI Taxonomy" id="5762"/>
    <lineage>
        <taxon>Eukaryota</taxon>
        <taxon>Discoba</taxon>
        <taxon>Heterolobosea</taxon>
        <taxon>Tetramitia</taxon>
        <taxon>Eutetramitia</taxon>
        <taxon>Vahlkampfiidae</taxon>
        <taxon>Naegleria</taxon>
    </lineage>
</organism>
<dbReference type="Proteomes" id="UP000006671">
    <property type="component" value="Unassembled WGS sequence"/>
</dbReference>
<feature type="coiled-coil region" evidence="1">
    <location>
        <begin position="238"/>
        <end position="290"/>
    </location>
</feature>
<dbReference type="InParanoid" id="D2V7I3"/>
<evidence type="ECO:0000313" key="3">
    <source>
        <dbReference type="EMBL" id="EFC47256.1"/>
    </source>
</evidence>
<name>D2V7I3_NAEGR</name>
<keyword evidence="1" id="KW-0175">Coiled coil</keyword>
<dbReference type="KEGG" id="ngr:NAEGRDRAFT_47296"/>
<dbReference type="EMBL" id="GG738855">
    <property type="protein sequence ID" value="EFC47256.1"/>
    <property type="molecule type" value="Genomic_DNA"/>
</dbReference>
<feature type="compositionally biased region" description="Low complexity" evidence="2">
    <location>
        <begin position="397"/>
        <end position="409"/>
    </location>
</feature>
<proteinExistence type="predicted"/>
<feature type="region of interest" description="Disordered" evidence="2">
    <location>
        <begin position="290"/>
        <end position="328"/>
    </location>
</feature>
<evidence type="ECO:0000256" key="1">
    <source>
        <dbReference type="SAM" id="Coils"/>
    </source>
</evidence>
<evidence type="ECO:0000313" key="4">
    <source>
        <dbReference type="Proteomes" id="UP000006671"/>
    </source>
</evidence>
<dbReference type="VEuPathDB" id="AmoebaDB:NAEGRDRAFT_47296"/>
<sequence length="422" mass="47951">MTSLSTLIGSVVESKNTSAPYSIIALSSSCDSISIEDICGNLNKLKKDHEATAKACLKAKKDKTSLHKLTEQHSEEIQKLKPYIDQLIQNKLKLEQKIFDLQWTRQFKEQELARAKSEISDESSINEALIDSYEVSLQSIHDELLLFKSRMEESTKMKEHLSEEILRQGNIFSSQCQEKRGKEVELREKMEETHHLHELLDSLEETYTALLKENVNRTSSSNQSPHSKSNEKLLLIEQQKYSDQLKNINNELRELRQKKQSLAQQIDSKKKLKEAMNEELKNLARELKSKGIGNNSDTRRVAENSSAADLTSPFSNHFSAPKTPAPSAQKFSFKRTVVNHDPQKISATTPDIRLLKRKTSPNENVIDNANQNNNSSRVDISSFAYKKNDFRKASDINSVSNSSNNSSSSTPTTYTFKKLKKD</sequence>
<keyword evidence="4" id="KW-1185">Reference proteome</keyword>
<evidence type="ECO:0000256" key="2">
    <source>
        <dbReference type="SAM" id="MobiDB-lite"/>
    </source>
</evidence>
<dbReference type="AlphaFoldDB" id="D2V7I3"/>
<dbReference type="OMA" id="RINELEW"/>
<feature type="compositionally biased region" description="Polar residues" evidence="2">
    <location>
        <begin position="303"/>
        <end position="318"/>
    </location>
</feature>
<protein>
    <submittedName>
        <fullName evidence="3">Predicted protein</fullName>
    </submittedName>
</protein>